<accession>A0A9N9G0R0</accession>
<comment type="caution">
    <text evidence="1">The sequence shown here is derived from an EMBL/GenBank/DDBJ whole genome shotgun (WGS) entry which is preliminary data.</text>
</comment>
<feature type="non-terminal residue" evidence="1">
    <location>
        <position position="1"/>
    </location>
</feature>
<proteinExistence type="predicted"/>
<protein>
    <submittedName>
        <fullName evidence="1">17633_t:CDS:1</fullName>
    </submittedName>
</protein>
<organism evidence="1 2">
    <name type="scientific">Acaulospora morrowiae</name>
    <dbReference type="NCBI Taxonomy" id="94023"/>
    <lineage>
        <taxon>Eukaryota</taxon>
        <taxon>Fungi</taxon>
        <taxon>Fungi incertae sedis</taxon>
        <taxon>Mucoromycota</taxon>
        <taxon>Glomeromycotina</taxon>
        <taxon>Glomeromycetes</taxon>
        <taxon>Diversisporales</taxon>
        <taxon>Acaulosporaceae</taxon>
        <taxon>Acaulospora</taxon>
    </lineage>
</organism>
<name>A0A9N9G0R0_9GLOM</name>
<dbReference type="Proteomes" id="UP000789342">
    <property type="component" value="Unassembled WGS sequence"/>
</dbReference>
<dbReference type="AlphaFoldDB" id="A0A9N9G0R0"/>
<sequence>ASDDYKFTSGEIEDELVDLIYQMPQISDPLIIIKYIQIDDQTLSREQMINKEIIQFVNGEKAQ</sequence>
<keyword evidence="2" id="KW-1185">Reference proteome</keyword>
<gene>
    <name evidence="1" type="ORF">AMORRO_LOCUS6385</name>
</gene>
<evidence type="ECO:0000313" key="2">
    <source>
        <dbReference type="Proteomes" id="UP000789342"/>
    </source>
</evidence>
<reference evidence="1" key="1">
    <citation type="submission" date="2021-06" db="EMBL/GenBank/DDBJ databases">
        <authorList>
            <person name="Kallberg Y."/>
            <person name="Tangrot J."/>
            <person name="Rosling A."/>
        </authorList>
    </citation>
    <scope>NUCLEOTIDE SEQUENCE</scope>
    <source>
        <strain evidence="1">CL551</strain>
    </source>
</reference>
<evidence type="ECO:0000313" key="1">
    <source>
        <dbReference type="EMBL" id="CAG8569226.1"/>
    </source>
</evidence>
<dbReference type="EMBL" id="CAJVPV010004235">
    <property type="protein sequence ID" value="CAG8569226.1"/>
    <property type="molecule type" value="Genomic_DNA"/>
</dbReference>